<dbReference type="PANTHER" id="PTHR33052">
    <property type="entry name" value="DUF4228 DOMAIN PROTEIN-RELATED"/>
    <property type="match status" value="1"/>
</dbReference>
<protein>
    <submittedName>
        <fullName evidence="2">Slr0305 protein</fullName>
    </submittedName>
</protein>
<gene>
    <name evidence="2" type="ORF">F3Y22_tig00110569pilonHSYRG00331</name>
</gene>
<evidence type="ECO:0000313" key="3">
    <source>
        <dbReference type="Proteomes" id="UP000436088"/>
    </source>
</evidence>
<feature type="compositionally biased region" description="Basic residues" evidence="1">
    <location>
        <begin position="216"/>
        <end position="236"/>
    </location>
</feature>
<sequence>MGIKHVNPWWFRLLSSHFSCLHQQNHHRRERPRRTLKIINCDGQVKIYDRPVQVAELLNQFPKHMICRSDSFYIGQKIPPLSKDDKLRLGHNYFLLPQQVFQTALSFVTIASFANARYSKKAAACQPFQVEKSESGCLRIRVSDEFISELMEESKMKDSGEESCSSRVCTTPQLQKQYALLVGSSRHNWKPKLETIKEKKKKRRKKIWAFGLKRKNKTTSKKNVKSNHRSAQHHHHVDVIGTCEKPQSKHKIKIKSSRKS</sequence>
<dbReference type="Pfam" id="PF14009">
    <property type="entry name" value="PADRE"/>
    <property type="match status" value="1"/>
</dbReference>
<evidence type="ECO:0000256" key="1">
    <source>
        <dbReference type="SAM" id="MobiDB-lite"/>
    </source>
</evidence>
<proteinExistence type="predicted"/>
<accession>A0A6A3AA12</accession>
<dbReference type="AlphaFoldDB" id="A0A6A3AA12"/>
<dbReference type="EMBL" id="VEPZ02001033">
    <property type="protein sequence ID" value="KAE8700025.1"/>
    <property type="molecule type" value="Genomic_DNA"/>
</dbReference>
<keyword evidence="3" id="KW-1185">Reference proteome</keyword>
<dbReference type="InterPro" id="IPR025322">
    <property type="entry name" value="PADRE_dom"/>
</dbReference>
<evidence type="ECO:0000313" key="2">
    <source>
        <dbReference type="EMBL" id="KAE8700025.1"/>
    </source>
</evidence>
<comment type="caution">
    <text evidence="2">The sequence shown here is derived from an EMBL/GenBank/DDBJ whole genome shotgun (WGS) entry which is preliminary data.</text>
</comment>
<organism evidence="2 3">
    <name type="scientific">Hibiscus syriacus</name>
    <name type="common">Rose of Sharon</name>
    <dbReference type="NCBI Taxonomy" id="106335"/>
    <lineage>
        <taxon>Eukaryota</taxon>
        <taxon>Viridiplantae</taxon>
        <taxon>Streptophyta</taxon>
        <taxon>Embryophyta</taxon>
        <taxon>Tracheophyta</taxon>
        <taxon>Spermatophyta</taxon>
        <taxon>Magnoliopsida</taxon>
        <taxon>eudicotyledons</taxon>
        <taxon>Gunneridae</taxon>
        <taxon>Pentapetalae</taxon>
        <taxon>rosids</taxon>
        <taxon>malvids</taxon>
        <taxon>Malvales</taxon>
        <taxon>Malvaceae</taxon>
        <taxon>Malvoideae</taxon>
        <taxon>Hibiscus</taxon>
    </lineage>
</organism>
<feature type="compositionally biased region" description="Basic residues" evidence="1">
    <location>
        <begin position="248"/>
        <end position="260"/>
    </location>
</feature>
<reference evidence="2" key="1">
    <citation type="submission" date="2019-09" db="EMBL/GenBank/DDBJ databases">
        <title>Draft genome information of white flower Hibiscus syriacus.</title>
        <authorList>
            <person name="Kim Y.-M."/>
        </authorList>
    </citation>
    <scope>NUCLEOTIDE SEQUENCE [LARGE SCALE GENOMIC DNA]</scope>
    <source>
        <strain evidence="2">YM2019G1</strain>
    </source>
</reference>
<dbReference type="Proteomes" id="UP000436088">
    <property type="component" value="Unassembled WGS sequence"/>
</dbReference>
<feature type="region of interest" description="Disordered" evidence="1">
    <location>
        <begin position="216"/>
        <end position="260"/>
    </location>
</feature>
<name>A0A6A3AA12_HIBSY</name>